<keyword evidence="10" id="KW-1003">Cell membrane</keyword>
<dbReference type="SFLD" id="SFLDS00003">
    <property type="entry name" value="Haloacid_Dehalogenase"/>
    <property type="match status" value="1"/>
</dbReference>
<keyword evidence="7" id="KW-1278">Translocase</keyword>
<keyword evidence="4 10" id="KW-0479">Metal-binding</keyword>
<feature type="region of interest" description="Disordered" evidence="11">
    <location>
        <begin position="1"/>
        <end position="20"/>
    </location>
</feature>
<dbReference type="PRINTS" id="PR00119">
    <property type="entry name" value="CATATPASE"/>
</dbReference>
<dbReference type="InterPro" id="IPR018303">
    <property type="entry name" value="ATPase_P-typ_P_site"/>
</dbReference>
<evidence type="ECO:0000256" key="5">
    <source>
        <dbReference type="ARBA" id="ARBA00022741"/>
    </source>
</evidence>
<evidence type="ECO:0000256" key="11">
    <source>
        <dbReference type="SAM" id="MobiDB-lite"/>
    </source>
</evidence>
<accession>A0ABV7LS13</accession>
<dbReference type="CDD" id="cd00371">
    <property type="entry name" value="HMA"/>
    <property type="match status" value="1"/>
</dbReference>
<dbReference type="SFLD" id="SFLDF00027">
    <property type="entry name" value="p-type_atpase"/>
    <property type="match status" value="1"/>
</dbReference>
<dbReference type="InterPro" id="IPR027256">
    <property type="entry name" value="P-typ_ATPase_IB"/>
</dbReference>
<dbReference type="Pfam" id="PF00403">
    <property type="entry name" value="HMA"/>
    <property type="match status" value="1"/>
</dbReference>
<comment type="similarity">
    <text evidence="2 10">Belongs to the cation transport ATPase (P-type) (TC 3.A.3) family. Type IB subfamily.</text>
</comment>
<feature type="transmembrane region" description="Helical" evidence="10">
    <location>
        <begin position="749"/>
        <end position="768"/>
    </location>
</feature>
<dbReference type="SUPFAM" id="SSF56784">
    <property type="entry name" value="HAD-like"/>
    <property type="match status" value="1"/>
</dbReference>
<feature type="transmembrane region" description="Helical" evidence="10">
    <location>
        <begin position="227"/>
        <end position="247"/>
    </location>
</feature>
<dbReference type="InterPro" id="IPR008250">
    <property type="entry name" value="ATPase_P-typ_transduc_dom_A_sf"/>
</dbReference>
<feature type="transmembrane region" description="Helical" evidence="10">
    <location>
        <begin position="415"/>
        <end position="436"/>
    </location>
</feature>
<dbReference type="InterPro" id="IPR006121">
    <property type="entry name" value="HMA_dom"/>
</dbReference>
<keyword evidence="5 10" id="KW-0547">Nucleotide-binding</keyword>
<dbReference type="SFLD" id="SFLDG00002">
    <property type="entry name" value="C1.7:_P-type_atpase_like"/>
    <property type="match status" value="1"/>
</dbReference>
<evidence type="ECO:0000313" key="14">
    <source>
        <dbReference type="Proteomes" id="UP001595579"/>
    </source>
</evidence>
<evidence type="ECO:0000256" key="4">
    <source>
        <dbReference type="ARBA" id="ARBA00022723"/>
    </source>
</evidence>
<sequence>MKTTTTPTAEDGLQPWSLEPTEEPDIQRVRAHIGGLHCSLCTGTIEQALGAKPGVRRVAVSLTHEQALVEYDARENSAAALMGTLQKVGYTLSDPRKVEPYERQERALAHERNRFLVALTTSLAAIGLIVNAGSLWTLGLSGLVYVSLVLFGYAVLRGQGVAAALGGSSLLAVGGLGLFALRVGDVLAGHEAVLVAILAITMVFGIARQMLVMAYQALRRGILNQHVLVEIGAFAGLIGGAIGLVLGRADYPTAAFFAVSVMVLTYHLFSEWLSLIVKTRSSQSVRRLLDLQPETAHVVAEGGERDLPMEQVEAGMRVRIRPGERIAVDGEVIDSESAVDQSLVTGEPLPIEKGVGDSVVGGAINGSGTLLVRVTATGEASFLSQVVRSLEDARALKPGLLHLVDRVLRVYTPTVLIVSALAFVFWMGAPLVWGAGPDLERAVFAALTVLVMGYPCAVGISAPLSIVRGAGEAADHGVLMRTGESFQALRRVTTMVFDKTGTLTEGRPAVRDIISVDGEEDTLLALAAAAEAASEHPLARAVVEAALARDLTIPDVTDFQAQSGRGVTAQIDGEPVRVGSPAFLTELGIDLALVSDGIETAEDQGQTVIVAARGDRLLGAIALGDALRTDAAETMQQLHELGIRTALVTGDNERTARHIARLAGIETVHAGVLPEQKADLLREMQHEGRVAMIGDGINDAPALMQADVGIAMGSGTDIAIDAADIIILNSRVSSVMTAWRISHWGYRKMLQNVSLAFLFNGVGIPLAATGLIYPVWAMVAMAASVTTIFVNSLWQRPSLLFDAVASVRSNDRSEPRAT</sequence>
<evidence type="ECO:0000256" key="10">
    <source>
        <dbReference type="RuleBase" id="RU362081"/>
    </source>
</evidence>
<dbReference type="NCBIfam" id="TIGR01525">
    <property type="entry name" value="ATPase-IB_hvy"/>
    <property type="match status" value="1"/>
</dbReference>
<evidence type="ECO:0000256" key="7">
    <source>
        <dbReference type="ARBA" id="ARBA00022967"/>
    </source>
</evidence>
<evidence type="ECO:0000256" key="9">
    <source>
        <dbReference type="ARBA" id="ARBA00023136"/>
    </source>
</evidence>
<dbReference type="PANTHER" id="PTHR43520:SF8">
    <property type="entry name" value="P-TYPE CU(+) TRANSPORTER"/>
    <property type="match status" value="1"/>
</dbReference>
<dbReference type="Gene3D" id="3.30.70.100">
    <property type="match status" value="1"/>
</dbReference>
<dbReference type="EMBL" id="JBHRUG010000029">
    <property type="protein sequence ID" value="MFC3284931.1"/>
    <property type="molecule type" value="Genomic_DNA"/>
</dbReference>
<evidence type="ECO:0000256" key="6">
    <source>
        <dbReference type="ARBA" id="ARBA00022840"/>
    </source>
</evidence>
<organism evidence="13 14">
    <name type="scientific">Litchfieldella rifensis</name>
    <dbReference type="NCBI Taxonomy" id="762643"/>
    <lineage>
        <taxon>Bacteria</taxon>
        <taxon>Pseudomonadati</taxon>
        <taxon>Pseudomonadota</taxon>
        <taxon>Gammaproteobacteria</taxon>
        <taxon>Oceanospirillales</taxon>
        <taxon>Halomonadaceae</taxon>
        <taxon>Litchfieldella</taxon>
    </lineage>
</organism>
<comment type="caution">
    <text evidence="13">The sequence shown here is derived from an EMBL/GenBank/DDBJ whole genome shotgun (WGS) entry which is preliminary data.</text>
</comment>
<feature type="transmembrane region" description="Helical" evidence="10">
    <location>
        <begin position="136"/>
        <end position="156"/>
    </location>
</feature>
<dbReference type="RefSeq" id="WP_386775383.1">
    <property type="nucleotide sequence ID" value="NZ_JBHRUG010000029.1"/>
</dbReference>
<gene>
    <name evidence="13" type="ORF">ACFOEV_15125</name>
</gene>
<dbReference type="PRINTS" id="PR00120">
    <property type="entry name" value="HATPASE"/>
</dbReference>
<dbReference type="PANTHER" id="PTHR43520">
    <property type="entry name" value="ATP7, ISOFORM B"/>
    <property type="match status" value="1"/>
</dbReference>
<dbReference type="NCBIfam" id="TIGR01511">
    <property type="entry name" value="ATPase-IB1_Cu"/>
    <property type="match status" value="1"/>
</dbReference>
<keyword evidence="8 10" id="KW-1133">Transmembrane helix</keyword>
<dbReference type="PROSITE" id="PS00154">
    <property type="entry name" value="ATPASE_E1_E2"/>
    <property type="match status" value="1"/>
</dbReference>
<feature type="transmembrane region" description="Helical" evidence="10">
    <location>
        <begin position="253"/>
        <end position="277"/>
    </location>
</feature>
<dbReference type="InterPro" id="IPR023214">
    <property type="entry name" value="HAD_sf"/>
</dbReference>
<evidence type="ECO:0000256" key="1">
    <source>
        <dbReference type="ARBA" id="ARBA00004127"/>
    </source>
</evidence>
<keyword evidence="14" id="KW-1185">Reference proteome</keyword>
<evidence type="ECO:0000313" key="13">
    <source>
        <dbReference type="EMBL" id="MFC3284931.1"/>
    </source>
</evidence>
<protein>
    <submittedName>
        <fullName evidence="13">Heavy metal translocating P-type ATPase</fullName>
    </submittedName>
</protein>
<dbReference type="InterPro" id="IPR001757">
    <property type="entry name" value="P_typ_ATPase"/>
</dbReference>
<dbReference type="SUPFAM" id="SSF55008">
    <property type="entry name" value="HMA, heavy metal-associated domain"/>
    <property type="match status" value="1"/>
</dbReference>
<dbReference type="Gene3D" id="2.70.150.10">
    <property type="entry name" value="Calcium-transporting ATPase, cytoplasmic transduction domain A"/>
    <property type="match status" value="1"/>
</dbReference>
<dbReference type="SUPFAM" id="SSF81653">
    <property type="entry name" value="Calcium ATPase, transduction domain A"/>
    <property type="match status" value="1"/>
</dbReference>
<dbReference type="Gene3D" id="3.40.1110.10">
    <property type="entry name" value="Calcium-transporting ATPase, cytoplasmic domain N"/>
    <property type="match status" value="1"/>
</dbReference>
<evidence type="ECO:0000259" key="12">
    <source>
        <dbReference type="PROSITE" id="PS50846"/>
    </source>
</evidence>
<proteinExistence type="inferred from homology"/>
<dbReference type="Proteomes" id="UP001595579">
    <property type="component" value="Unassembled WGS sequence"/>
</dbReference>
<keyword evidence="6 10" id="KW-0067">ATP-binding</keyword>
<dbReference type="PROSITE" id="PS01229">
    <property type="entry name" value="COF_2"/>
    <property type="match status" value="1"/>
</dbReference>
<feature type="domain" description="HMA" evidence="12">
    <location>
        <begin position="27"/>
        <end position="93"/>
    </location>
</feature>
<feature type="transmembrane region" description="Helical" evidence="10">
    <location>
        <begin position="442"/>
        <end position="462"/>
    </location>
</feature>
<evidence type="ECO:0000256" key="3">
    <source>
        <dbReference type="ARBA" id="ARBA00022692"/>
    </source>
</evidence>
<name>A0ABV7LS13_9GAMM</name>
<dbReference type="InterPro" id="IPR036163">
    <property type="entry name" value="HMA_dom_sf"/>
</dbReference>
<dbReference type="InterPro" id="IPR059000">
    <property type="entry name" value="ATPase_P-type_domA"/>
</dbReference>
<dbReference type="NCBIfam" id="TIGR01494">
    <property type="entry name" value="ATPase_P-type"/>
    <property type="match status" value="1"/>
</dbReference>
<keyword evidence="3 10" id="KW-0812">Transmembrane</keyword>
<dbReference type="InterPro" id="IPR023299">
    <property type="entry name" value="ATPase_P-typ_cyto_dom_N"/>
</dbReference>
<keyword evidence="9 10" id="KW-0472">Membrane</keyword>
<dbReference type="InterPro" id="IPR044492">
    <property type="entry name" value="P_typ_ATPase_HD_dom"/>
</dbReference>
<dbReference type="PROSITE" id="PS50846">
    <property type="entry name" value="HMA_2"/>
    <property type="match status" value="1"/>
</dbReference>
<dbReference type="Pfam" id="PF00702">
    <property type="entry name" value="Hydrolase"/>
    <property type="match status" value="1"/>
</dbReference>
<reference evidence="14" key="1">
    <citation type="journal article" date="2019" name="Int. J. Syst. Evol. Microbiol.">
        <title>The Global Catalogue of Microorganisms (GCM) 10K type strain sequencing project: providing services to taxonomists for standard genome sequencing and annotation.</title>
        <authorList>
            <consortium name="The Broad Institute Genomics Platform"/>
            <consortium name="The Broad Institute Genome Sequencing Center for Infectious Disease"/>
            <person name="Wu L."/>
            <person name="Ma J."/>
        </authorList>
    </citation>
    <scope>NUCLEOTIDE SEQUENCE [LARGE SCALE GENOMIC DNA]</scope>
    <source>
        <strain evidence="14">CECT 7698</strain>
    </source>
</reference>
<feature type="transmembrane region" description="Helical" evidence="10">
    <location>
        <begin position="163"/>
        <end position="181"/>
    </location>
</feature>
<feature type="transmembrane region" description="Helical" evidence="10">
    <location>
        <begin position="113"/>
        <end position="130"/>
    </location>
</feature>
<comment type="subcellular location">
    <subcellularLocation>
        <location evidence="10">Cell membrane</location>
    </subcellularLocation>
    <subcellularLocation>
        <location evidence="1">Endomembrane system</location>
        <topology evidence="1">Multi-pass membrane protein</topology>
    </subcellularLocation>
</comment>
<dbReference type="InterPro" id="IPR036412">
    <property type="entry name" value="HAD-like_sf"/>
</dbReference>
<dbReference type="Gene3D" id="3.40.50.1000">
    <property type="entry name" value="HAD superfamily/HAD-like"/>
    <property type="match status" value="1"/>
</dbReference>
<evidence type="ECO:0000256" key="2">
    <source>
        <dbReference type="ARBA" id="ARBA00006024"/>
    </source>
</evidence>
<dbReference type="Pfam" id="PF00122">
    <property type="entry name" value="E1-E2_ATPase"/>
    <property type="match status" value="1"/>
</dbReference>
<evidence type="ECO:0000256" key="8">
    <source>
        <dbReference type="ARBA" id="ARBA00022989"/>
    </source>
</evidence>
<feature type="transmembrane region" description="Helical" evidence="10">
    <location>
        <begin position="193"/>
        <end position="215"/>
    </location>
</feature>